<reference evidence="2 3" key="1">
    <citation type="submission" date="2015-05" db="EMBL/GenBank/DDBJ databases">
        <title>Draft genome sequence of the bacterium Gordonia jacobaea a new member of the Gordonia genus.</title>
        <authorList>
            <person name="Jimenez-Galisteo G."/>
            <person name="Dominguez A."/>
            <person name="Munoz E."/>
            <person name="Vinas M."/>
        </authorList>
    </citation>
    <scope>NUCLEOTIDE SEQUENCE [LARGE SCALE GENOMIC DNA]</scope>
    <source>
        <strain evidence="3">mv1</strain>
    </source>
</reference>
<accession>A0ABR5IC96</accession>
<name>A0ABR5IC96_9ACTN</name>
<keyword evidence="1" id="KW-0812">Transmembrane</keyword>
<proteinExistence type="predicted"/>
<protein>
    <submittedName>
        <fullName evidence="2">Uncharacterized protein</fullName>
    </submittedName>
</protein>
<evidence type="ECO:0000313" key="3">
    <source>
        <dbReference type="Proteomes" id="UP000037247"/>
    </source>
</evidence>
<dbReference type="EMBL" id="LDTZ01000017">
    <property type="protein sequence ID" value="KNA91205.1"/>
    <property type="molecule type" value="Genomic_DNA"/>
</dbReference>
<sequence>MDQFLHFMGNNWWLIFPIGGVIGGWAGSVARYNEKRRRDKIELARVKASAQTEQLRLTQADKSAITKVLEKHDAIDQRWFDFELDLATLIEFPMMTDMREPLTLAFHRAKIRADDLRPTSADQKLDPLEFERYRDAVGDYAAAFDAAEREARRRKQSDFSPIERESLDRARKLISVAADAAATPAERQAAYRKARQELDGLIDVPDVAAAQIEQRIAGELER</sequence>
<keyword evidence="1" id="KW-1133">Transmembrane helix</keyword>
<dbReference type="Proteomes" id="UP000037247">
    <property type="component" value="Unassembled WGS sequence"/>
</dbReference>
<comment type="caution">
    <text evidence="2">The sequence shown here is derived from an EMBL/GenBank/DDBJ whole genome shotgun (WGS) entry which is preliminary data.</text>
</comment>
<feature type="transmembrane region" description="Helical" evidence="1">
    <location>
        <begin position="12"/>
        <end position="30"/>
    </location>
</feature>
<gene>
    <name evidence="2" type="ORF">ABW18_13100</name>
</gene>
<keyword evidence="1" id="KW-0472">Membrane</keyword>
<evidence type="ECO:0000313" key="2">
    <source>
        <dbReference type="EMBL" id="KNA91205.1"/>
    </source>
</evidence>
<organism evidence="2 3">
    <name type="scientific">Gordonia jacobaea</name>
    <dbReference type="NCBI Taxonomy" id="122202"/>
    <lineage>
        <taxon>Bacteria</taxon>
        <taxon>Bacillati</taxon>
        <taxon>Actinomycetota</taxon>
        <taxon>Actinomycetes</taxon>
        <taxon>Mycobacteriales</taxon>
        <taxon>Gordoniaceae</taxon>
        <taxon>Gordonia</taxon>
    </lineage>
</organism>
<evidence type="ECO:0000256" key="1">
    <source>
        <dbReference type="SAM" id="Phobius"/>
    </source>
</evidence>
<keyword evidence="3" id="KW-1185">Reference proteome</keyword>
<dbReference type="RefSeq" id="WP_049699376.1">
    <property type="nucleotide sequence ID" value="NZ_LDTZ01000017.1"/>
</dbReference>